<protein>
    <submittedName>
        <fullName evidence="2">Uncharacterized protein</fullName>
    </submittedName>
</protein>
<reference evidence="2" key="1">
    <citation type="thesis" date="2021" institute="BYU ScholarsArchive" country="Provo, UT, USA">
        <title>Applications of and Algorithms for Genome Assembly and Genomic Analyses with an Emphasis on Marine Teleosts.</title>
        <authorList>
            <person name="Pickett B.D."/>
        </authorList>
    </citation>
    <scope>NUCLEOTIDE SEQUENCE</scope>
    <source>
        <strain evidence="2">HI-2016</strain>
    </source>
</reference>
<proteinExistence type="predicted"/>
<dbReference type="AlphaFoldDB" id="A0A8T2NIM1"/>
<comment type="caution">
    <text evidence="2">The sequence shown here is derived from an EMBL/GenBank/DDBJ whole genome shotgun (WGS) entry which is preliminary data.</text>
</comment>
<feature type="region of interest" description="Disordered" evidence="1">
    <location>
        <begin position="261"/>
        <end position="287"/>
    </location>
</feature>
<sequence>MSVSRLWDCDLLVAWGDATWSMAQLCVLSLELQLTLDYIAINWLKLDVHTAVDSYHKESPCGDLEEQGDPDQHHHGDVILEFGALLKHSLQLGGIGHQESHVQHALCHTLLSGIMVQIDGTCPFWLERDREEDRQSGISDPVPCSGLLMDDVDKVNGLQLMWSWVLGALFVCCGDRLCIRLPGDHDCPCLLSPEERSRDRNLSRAEAVDQQAPSNRERYPWVSFAPCVHVSRLASTKEWLNCMHRALSMAEDRVTTAKQSDSFVSPLKGEQQDRKGSTVPLLWPTGTEPQRFQMGAAEPCDSAWKVPENQCSASASSLT</sequence>
<organism evidence="2 3">
    <name type="scientific">Albula glossodonta</name>
    <name type="common">roundjaw bonefish</name>
    <dbReference type="NCBI Taxonomy" id="121402"/>
    <lineage>
        <taxon>Eukaryota</taxon>
        <taxon>Metazoa</taxon>
        <taxon>Chordata</taxon>
        <taxon>Craniata</taxon>
        <taxon>Vertebrata</taxon>
        <taxon>Euteleostomi</taxon>
        <taxon>Actinopterygii</taxon>
        <taxon>Neopterygii</taxon>
        <taxon>Teleostei</taxon>
        <taxon>Albuliformes</taxon>
        <taxon>Albulidae</taxon>
        <taxon>Albula</taxon>
    </lineage>
</organism>
<name>A0A8T2NIM1_9TELE</name>
<keyword evidence="3" id="KW-1185">Reference proteome</keyword>
<dbReference type="EMBL" id="JAFBMS010000058">
    <property type="protein sequence ID" value="KAG9339110.1"/>
    <property type="molecule type" value="Genomic_DNA"/>
</dbReference>
<evidence type="ECO:0000313" key="3">
    <source>
        <dbReference type="Proteomes" id="UP000824540"/>
    </source>
</evidence>
<evidence type="ECO:0000256" key="1">
    <source>
        <dbReference type="SAM" id="MobiDB-lite"/>
    </source>
</evidence>
<evidence type="ECO:0000313" key="2">
    <source>
        <dbReference type="EMBL" id="KAG9339110.1"/>
    </source>
</evidence>
<accession>A0A8T2NIM1</accession>
<dbReference type="Proteomes" id="UP000824540">
    <property type="component" value="Unassembled WGS sequence"/>
</dbReference>
<gene>
    <name evidence="2" type="ORF">JZ751_024141</name>
</gene>